<dbReference type="EMBL" id="MATO01000015">
    <property type="protein sequence ID" value="OCS92597.1"/>
    <property type="molecule type" value="Genomic_DNA"/>
</dbReference>
<dbReference type="NCBIfam" id="TIGR01617">
    <property type="entry name" value="arsC_related"/>
    <property type="match status" value="1"/>
</dbReference>
<dbReference type="InterPro" id="IPR006660">
    <property type="entry name" value="Arsenate_reductase-like"/>
</dbReference>
<dbReference type="Proteomes" id="UP000093482">
    <property type="component" value="Unassembled WGS sequence"/>
</dbReference>
<reference evidence="2 3" key="1">
    <citation type="submission" date="2016-07" db="EMBL/GenBank/DDBJ databases">
        <title>Caryophanon latum genome sequencing.</title>
        <authorList>
            <person name="Verma A."/>
            <person name="Pal Y."/>
            <person name="Krishnamurthi S."/>
        </authorList>
    </citation>
    <scope>NUCLEOTIDE SEQUENCE [LARGE SCALE GENOMIC DNA]</scope>
    <source>
        <strain evidence="2 3">DSM 14151</strain>
    </source>
</reference>
<dbReference type="CDD" id="cd03036">
    <property type="entry name" value="ArsC_like"/>
    <property type="match status" value="1"/>
</dbReference>
<dbReference type="RefSeq" id="WP_066462393.1">
    <property type="nucleotide sequence ID" value="NZ_MATO01000015.1"/>
</dbReference>
<dbReference type="InterPro" id="IPR006504">
    <property type="entry name" value="Tscrpt_reg_Spx/MgsR"/>
</dbReference>
<gene>
    <name evidence="2" type="ORF">A6K76_06560</name>
</gene>
<keyword evidence="3" id="KW-1185">Reference proteome</keyword>
<sequence length="118" mass="13374">MTITLIQYPKCTTCRKAKAWLTQNGVAFQDIHIVEQTPSAAQIRAYHEASGVPLKKFFNTSGQKYRELGLKDRLATMSEDEMYDLLASDGMLIKRPIVTDGQKLTLGFKEAEFEATWK</sequence>
<protein>
    <recommendedName>
        <fullName evidence="4">Arsenate reductase</fullName>
    </recommendedName>
</protein>
<evidence type="ECO:0000313" key="2">
    <source>
        <dbReference type="EMBL" id="OCS92597.1"/>
    </source>
</evidence>
<evidence type="ECO:0000256" key="1">
    <source>
        <dbReference type="PROSITE-ProRule" id="PRU01282"/>
    </source>
</evidence>
<evidence type="ECO:0008006" key="4">
    <source>
        <dbReference type="Google" id="ProtNLM"/>
    </source>
</evidence>
<dbReference type="SUPFAM" id="SSF52833">
    <property type="entry name" value="Thioredoxin-like"/>
    <property type="match status" value="1"/>
</dbReference>
<comment type="caution">
    <text evidence="2">The sequence shown here is derived from an EMBL/GenBank/DDBJ whole genome shotgun (WGS) entry which is preliminary data.</text>
</comment>
<dbReference type="Gene3D" id="3.40.30.10">
    <property type="entry name" value="Glutaredoxin"/>
    <property type="match status" value="1"/>
</dbReference>
<dbReference type="PANTHER" id="PTHR30041">
    <property type="entry name" value="ARSENATE REDUCTASE"/>
    <property type="match status" value="1"/>
</dbReference>
<name>A0A1C0YZI1_9BACL</name>
<dbReference type="AlphaFoldDB" id="A0A1C0YZI1"/>
<dbReference type="Pfam" id="PF03960">
    <property type="entry name" value="ArsC"/>
    <property type="match status" value="1"/>
</dbReference>
<dbReference type="OrthoDB" id="9794155at2"/>
<accession>A0A1C0YZI1</accession>
<dbReference type="PANTHER" id="PTHR30041:SF8">
    <property type="entry name" value="PROTEIN YFFB"/>
    <property type="match status" value="1"/>
</dbReference>
<comment type="similarity">
    <text evidence="1">Belongs to the ArsC family.</text>
</comment>
<proteinExistence type="inferred from homology"/>
<dbReference type="InterPro" id="IPR036249">
    <property type="entry name" value="Thioredoxin-like_sf"/>
</dbReference>
<organism evidence="2 3">
    <name type="scientific">Caryophanon latum</name>
    <dbReference type="NCBI Taxonomy" id="33977"/>
    <lineage>
        <taxon>Bacteria</taxon>
        <taxon>Bacillati</taxon>
        <taxon>Bacillota</taxon>
        <taxon>Bacilli</taxon>
        <taxon>Bacillales</taxon>
        <taxon>Caryophanaceae</taxon>
        <taxon>Caryophanon</taxon>
    </lineage>
</organism>
<evidence type="ECO:0000313" key="3">
    <source>
        <dbReference type="Proteomes" id="UP000093482"/>
    </source>
</evidence>
<dbReference type="PROSITE" id="PS51353">
    <property type="entry name" value="ARSC"/>
    <property type="match status" value="1"/>
</dbReference>